<dbReference type="PANTHER" id="PTHR46730">
    <property type="entry name" value="POLYCYSTIN-1"/>
    <property type="match status" value="1"/>
</dbReference>
<feature type="domain" description="PKD/REJ-like" evidence="6">
    <location>
        <begin position="445"/>
        <end position="828"/>
    </location>
</feature>
<evidence type="ECO:0000256" key="1">
    <source>
        <dbReference type="ARBA" id="ARBA00004370"/>
    </source>
</evidence>
<keyword evidence="4" id="KW-1133">Transmembrane helix</keyword>
<evidence type="ECO:0000256" key="4">
    <source>
        <dbReference type="ARBA" id="ARBA00022989"/>
    </source>
</evidence>
<comment type="subcellular location">
    <subcellularLocation>
        <location evidence="1">Membrane</location>
    </subcellularLocation>
</comment>
<evidence type="ECO:0000256" key="5">
    <source>
        <dbReference type="ARBA" id="ARBA00023136"/>
    </source>
</evidence>
<name>A0ABP0FKR9_CLALP</name>
<feature type="non-terminal residue" evidence="7">
    <location>
        <position position="1243"/>
    </location>
</feature>
<dbReference type="Proteomes" id="UP001642483">
    <property type="component" value="Unassembled WGS sequence"/>
</dbReference>
<evidence type="ECO:0000259" key="6">
    <source>
        <dbReference type="Pfam" id="PF02010"/>
    </source>
</evidence>
<keyword evidence="8" id="KW-1185">Reference proteome</keyword>
<evidence type="ECO:0000256" key="2">
    <source>
        <dbReference type="ARBA" id="ARBA00022692"/>
    </source>
</evidence>
<sequence>MKNVCEVSGFSSETAATHVPTNEKVKFAAKLTGANRLNLNCRILFGSSGETNLSTTTLTAERSFDYPGNYLVGATCSIIGTKKNFNTQFINLYVESALSAAKLKIFHKQWSSTYPSPDEFVFYHKYYFPVSYTFMVDDVIISTHQTQATFNKTKFLSNGTEKVKFELNSKTQKLVGPGIHKVTLLLQNNVSSVTYATPITFDEEIKSFNIMTKQYVGLRSNYFVISATVSQGAPVHLSVEIKSTRTNLPVWKTSKFCQRDCHLMAIEVTVSQPGIYEVVATAKNNNSSSKLSRSFEAIPQIYDLYITSRRCDFDDYYRDVYVFVRGDLGDFVMNLTIEDSSQIVSLNISKSEYEHKDLPNLPFDVKPYKLVKQRSLFFEAGSKPVTVVIANTKQSFRFVGSVPMSFMYSCLHSVRIRDGKVGGGLDEPLKFVEEFVLNADLIFNCVRNAFFLDYKWRVYRVTSKIDIPKTGDEVQLQTNSVQPELVVKPDALLPGLYVINIAVNLTSYHTFSVITKVNGYTLVEIPKRKLNFIIKGGNVVQAGTNTTVLRFEASTDFNKYDKNINRDWFCAVTEKDLPLNAKIGKIQRKGSCFDWHTLWVTGDDVMEISMSKLIRSENYYVRLIVSGEHYDAAFADQKIIFTSKPVPVVSLRCWSNCGKLFSSHLPIILQIVCDNCSRHSWVLSLKSGRQLHLCQNRRFCKLGRSLLNVIDTSSNVTGTGYNIDGEKASVTLFLTPPSSPSGVGCRATPEIGTAEVTKFNMTCTSFGKDQTSLKYSFFVKERDQRFLLQHGYDSSVNDIILTSEQLPSFVTIVVQICGSRLSCYERNFSVFLTENHQAGNKLKAGFFNAFFSNDLQKIAKCTLPVPISPTKILTESEKRKIFEEVGKYPLVTLDSVKQVADVLSHLTKDFDVTSLKLQKVVRIMDRTEGFALKLKREGDDDIIRSIAASSLTVTSNLIEASKETSFKIKETSRMTRLGRALMTSLVPGEEAVTFETKFIKGRFLKLNNDVINPLGGNSSLVRLPNIQALSDEVINVEIFTYNTSSIDFSTNKHKVDLVTSVTLATEWENQIPISYENAENQTVGFDIPAQPSKENIVTRVQSNCDVTHCHSKATGSALLDLAMPRRRTSNSIIRIHVENMDLKIQNCKLSLETTNNSPFKLNKTFHEKESSYSWLVPVRSLPVVENEFNLTIQVDLGEGYYRKGSLVDLTYSSFMLECLHWDVDAKDWSESSCKVRYLMSMLL</sequence>
<keyword evidence="2" id="KW-0812">Transmembrane</keyword>
<accession>A0ABP0FKR9</accession>
<keyword evidence="5" id="KW-0472">Membrane</keyword>
<proteinExistence type="predicted"/>
<evidence type="ECO:0000313" key="8">
    <source>
        <dbReference type="Proteomes" id="UP001642483"/>
    </source>
</evidence>
<comment type="caution">
    <text evidence="7">The sequence shown here is derived from an EMBL/GenBank/DDBJ whole genome shotgun (WGS) entry which is preliminary data.</text>
</comment>
<dbReference type="EMBL" id="CAWYQH010000057">
    <property type="protein sequence ID" value="CAK8679020.1"/>
    <property type="molecule type" value="Genomic_DNA"/>
</dbReference>
<dbReference type="Pfam" id="PF02010">
    <property type="entry name" value="REJ"/>
    <property type="match status" value="1"/>
</dbReference>
<keyword evidence="3" id="KW-0677">Repeat</keyword>
<dbReference type="InterPro" id="IPR002859">
    <property type="entry name" value="PKD/REJ-like"/>
</dbReference>
<evidence type="ECO:0000256" key="3">
    <source>
        <dbReference type="ARBA" id="ARBA00022737"/>
    </source>
</evidence>
<dbReference type="PANTHER" id="PTHR46730:SF1">
    <property type="entry name" value="PLAT DOMAIN-CONTAINING PROTEIN"/>
    <property type="match status" value="1"/>
</dbReference>
<organism evidence="7 8">
    <name type="scientific">Clavelina lepadiformis</name>
    <name type="common">Light-bulb sea squirt</name>
    <name type="synonym">Ascidia lepadiformis</name>
    <dbReference type="NCBI Taxonomy" id="159417"/>
    <lineage>
        <taxon>Eukaryota</taxon>
        <taxon>Metazoa</taxon>
        <taxon>Chordata</taxon>
        <taxon>Tunicata</taxon>
        <taxon>Ascidiacea</taxon>
        <taxon>Aplousobranchia</taxon>
        <taxon>Clavelinidae</taxon>
        <taxon>Clavelina</taxon>
    </lineage>
</organism>
<protein>
    <recommendedName>
        <fullName evidence="6">PKD/REJ-like domain-containing protein</fullName>
    </recommendedName>
</protein>
<reference evidence="7 8" key="1">
    <citation type="submission" date="2024-02" db="EMBL/GenBank/DDBJ databases">
        <authorList>
            <person name="Daric V."/>
            <person name="Darras S."/>
        </authorList>
    </citation>
    <scope>NUCLEOTIDE SEQUENCE [LARGE SCALE GENOMIC DNA]</scope>
</reference>
<gene>
    <name evidence="7" type="ORF">CVLEPA_LOCUS9285</name>
</gene>
<evidence type="ECO:0000313" key="7">
    <source>
        <dbReference type="EMBL" id="CAK8679020.1"/>
    </source>
</evidence>